<dbReference type="EMBL" id="CP053587">
    <property type="protein sequence ID" value="WNZ27552.1"/>
    <property type="molecule type" value="Genomic_DNA"/>
</dbReference>
<evidence type="ECO:0000259" key="5">
    <source>
        <dbReference type="Pfam" id="PF01979"/>
    </source>
</evidence>
<dbReference type="InterPro" id="IPR011059">
    <property type="entry name" value="Metal-dep_hydrolase_composite"/>
</dbReference>
<dbReference type="InterPro" id="IPR032466">
    <property type="entry name" value="Metal_Hydrolase"/>
</dbReference>
<keyword evidence="2" id="KW-0378">Hydrolase</keyword>
<feature type="domain" description="Aminodeoxyfutalosine deaminase/Imidazolonepropionase-like composite" evidence="6">
    <location>
        <begin position="42"/>
        <end position="65"/>
    </location>
</feature>
<evidence type="ECO:0000256" key="4">
    <source>
        <dbReference type="SAM" id="MobiDB-lite"/>
    </source>
</evidence>
<feature type="domain" description="Amidohydrolase-related" evidence="5">
    <location>
        <begin position="77"/>
        <end position="460"/>
    </location>
</feature>
<gene>
    <name evidence="7" type="ORF">HJG54_32280</name>
</gene>
<dbReference type="SUPFAM" id="SSF51338">
    <property type="entry name" value="Composite domain of metallo-dependent hydrolases"/>
    <property type="match status" value="1"/>
</dbReference>
<keyword evidence="1" id="KW-0479">Metal-binding</keyword>
<feature type="compositionally biased region" description="Polar residues" evidence="4">
    <location>
        <begin position="1"/>
        <end position="22"/>
    </location>
</feature>
<dbReference type="SUPFAM" id="SSF51556">
    <property type="entry name" value="Metallo-dependent hydrolases"/>
    <property type="match status" value="1"/>
</dbReference>
<dbReference type="GO" id="GO:0046872">
    <property type="term" value="F:metal ion binding"/>
    <property type="evidence" value="ECO:0007669"/>
    <property type="project" value="UniProtKB-KW"/>
</dbReference>
<dbReference type="RefSeq" id="WP_316435900.1">
    <property type="nucleotide sequence ID" value="NZ_CP053587.1"/>
</dbReference>
<dbReference type="InterPro" id="IPR006680">
    <property type="entry name" value="Amidohydro-rel"/>
</dbReference>
<dbReference type="GO" id="GO:0016810">
    <property type="term" value="F:hydrolase activity, acting on carbon-nitrogen (but not peptide) bonds"/>
    <property type="evidence" value="ECO:0007669"/>
    <property type="project" value="InterPro"/>
</dbReference>
<dbReference type="InterPro" id="IPR054418">
    <property type="entry name" value="MQNX/HUTI_composite_N"/>
</dbReference>
<evidence type="ECO:0000313" key="7">
    <source>
        <dbReference type="EMBL" id="WNZ27552.1"/>
    </source>
</evidence>
<protein>
    <submittedName>
        <fullName evidence="7">Amidohydrolase family protein</fullName>
    </submittedName>
</protein>
<evidence type="ECO:0000256" key="3">
    <source>
        <dbReference type="ARBA" id="ARBA00022833"/>
    </source>
</evidence>
<dbReference type="Gene3D" id="3.20.20.140">
    <property type="entry name" value="Metal-dependent hydrolases"/>
    <property type="match status" value="1"/>
</dbReference>
<proteinExistence type="predicted"/>
<dbReference type="InterPro" id="IPR050287">
    <property type="entry name" value="MTA/SAH_deaminase"/>
</dbReference>
<dbReference type="AlphaFoldDB" id="A0AA96WZ45"/>
<reference evidence="7" key="1">
    <citation type="submission" date="2020-05" db="EMBL/GenBank/DDBJ databases">
        <authorList>
            <person name="Zhu T."/>
            <person name="Keshari N."/>
            <person name="Lu X."/>
        </authorList>
    </citation>
    <scope>NUCLEOTIDE SEQUENCE</scope>
    <source>
        <strain evidence="7">NK1-12</strain>
    </source>
</reference>
<accession>A0AA96WZ45</accession>
<organism evidence="7">
    <name type="scientific">Leptolyngbya sp. NK1-12</name>
    <dbReference type="NCBI Taxonomy" id="2547451"/>
    <lineage>
        <taxon>Bacteria</taxon>
        <taxon>Bacillati</taxon>
        <taxon>Cyanobacteriota</taxon>
        <taxon>Cyanophyceae</taxon>
        <taxon>Leptolyngbyales</taxon>
        <taxon>Leptolyngbyaceae</taxon>
        <taxon>Leptolyngbya group</taxon>
        <taxon>Leptolyngbya</taxon>
    </lineage>
</organism>
<name>A0AA96WZ45_9CYAN</name>
<evidence type="ECO:0000259" key="6">
    <source>
        <dbReference type="Pfam" id="PF22039"/>
    </source>
</evidence>
<evidence type="ECO:0000256" key="1">
    <source>
        <dbReference type="ARBA" id="ARBA00022723"/>
    </source>
</evidence>
<feature type="region of interest" description="Disordered" evidence="4">
    <location>
        <begin position="1"/>
        <end position="23"/>
    </location>
</feature>
<evidence type="ECO:0000256" key="2">
    <source>
        <dbReference type="ARBA" id="ARBA00022801"/>
    </source>
</evidence>
<keyword evidence="3" id="KW-0862">Zinc</keyword>
<dbReference type="Pfam" id="PF22039">
    <property type="entry name" value="HUTI_composite_bact"/>
    <property type="match status" value="1"/>
</dbReference>
<dbReference type="Gene3D" id="2.30.40.10">
    <property type="entry name" value="Urease, subunit C, domain 1"/>
    <property type="match status" value="1"/>
</dbReference>
<dbReference type="Pfam" id="PF01979">
    <property type="entry name" value="Amidohydro_1"/>
    <property type="match status" value="1"/>
</dbReference>
<dbReference type="PANTHER" id="PTHR43794">
    <property type="entry name" value="AMINOHYDROLASE SSNA-RELATED"/>
    <property type="match status" value="1"/>
</dbReference>
<sequence>MSDTQSNTQGDNPSRNPSNHPGNIQLIRGRWIFTGDELIDDGAVAIQADRIVELGRWTDLQAKYPNSEVVGSSQHAVLPGLINAHHHSNGVPNSLQGVDDDFLELWLFANIALQPQDPTLKTLLSAAALLQSGVTAVVDVTTISDSPEAGLTDLEGRLHAYEQAGLRVALTPGATYTSVLVHGEDEAFLASLPAALRQQLQALVPLQQSLSPATYLELVSDLVRRYQSHPHIKIWFGPPGPQWVEEGLLLKIVAAAEDLNTGVQTHAVESFYEKLIGPRFHGKSVVARLHELGVLSPRFSIAHGVWLSEDDIQILAATGASVSHNPSSNLRLRAGVAPLNQMLTAGVTVGLGMDGTAIGDDEDMWAEIRLAARLHRTPQLHTPAPSFSDILGMATVGGAKLLMQPDLGKLAPGYKADLVLVNCERLTWPWIAPEANPLHVVLMRARAADVDTVLVNGKVVLHNGQPTGFDLAAVGAELAAQLKAAPKREEYRALAQNLRPHLANWYANWEFSPPEPYAAFNSRM</sequence>
<dbReference type="PANTHER" id="PTHR43794:SF11">
    <property type="entry name" value="AMIDOHYDROLASE-RELATED DOMAIN-CONTAINING PROTEIN"/>
    <property type="match status" value="1"/>
</dbReference>